<accession>A0A9D1DH80</accession>
<dbReference type="GO" id="GO:1990002">
    <property type="term" value="F:methylglyoxal reductase (NADPH) (acetol producing) activity"/>
    <property type="evidence" value="ECO:0007669"/>
    <property type="project" value="TreeGrafter"/>
</dbReference>
<evidence type="ECO:0000259" key="2">
    <source>
        <dbReference type="Pfam" id="PF00465"/>
    </source>
</evidence>
<reference evidence="4" key="1">
    <citation type="submission" date="2020-10" db="EMBL/GenBank/DDBJ databases">
        <authorList>
            <person name="Gilroy R."/>
        </authorList>
    </citation>
    <scope>NUCLEOTIDE SEQUENCE</scope>
    <source>
        <strain evidence="4">ChiBcec15-4380</strain>
    </source>
</reference>
<dbReference type="PANTHER" id="PTHR43633">
    <property type="entry name" value="ALCOHOL DEHYDROGENASE YQHD"/>
    <property type="match status" value="1"/>
</dbReference>
<reference evidence="4" key="2">
    <citation type="journal article" date="2021" name="PeerJ">
        <title>Extensive microbial diversity within the chicken gut microbiome revealed by metagenomics and culture.</title>
        <authorList>
            <person name="Gilroy R."/>
            <person name="Ravi A."/>
            <person name="Getino M."/>
            <person name="Pursley I."/>
            <person name="Horton D.L."/>
            <person name="Alikhan N.F."/>
            <person name="Baker D."/>
            <person name="Gharbi K."/>
            <person name="Hall N."/>
            <person name="Watson M."/>
            <person name="Adriaenssens E.M."/>
            <person name="Foster-Nyarko E."/>
            <person name="Jarju S."/>
            <person name="Secka A."/>
            <person name="Antonio M."/>
            <person name="Oren A."/>
            <person name="Chaudhuri R.R."/>
            <person name="La Ragione R."/>
            <person name="Hildebrand F."/>
            <person name="Pallen M.J."/>
        </authorList>
    </citation>
    <scope>NUCLEOTIDE SEQUENCE</scope>
    <source>
        <strain evidence="4">ChiBcec15-4380</strain>
    </source>
</reference>
<dbReference type="PANTHER" id="PTHR43633:SF1">
    <property type="entry name" value="ALCOHOL DEHYDROGENASE YQHD"/>
    <property type="match status" value="1"/>
</dbReference>
<dbReference type="GO" id="GO:0005829">
    <property type="term" value="C:cytosol"/>
    <property type="evidence" value="ECO:0007669"/>
    <property type="project" value="TreeGrafter"/>
</dbReference>
<dbReference type="Gene3D" id="1.20.1090.10">
    <property type="entry name" value="Dehydroquinate synthase-like - alpha domain"/>
    <property type="match status" value="1"/>
</dbReference>
<feature type="domain" description="Fe-containing alcohol dehydrogenase-like C-terminal" evidence="3">
    <location>
        <begin position="193"/>
        <end position="392"/>
    </location>
</feature>
<dbReference type="AlphaFoldDB" id="A0A9D1DH80"/>
<evidence type="ECO:0000256" key="1">
    <source>
        <dbReference type="ARBA" id="ARBA00023002"/>
    </source>
</evidence>
<proteinExistence type="predicted"/>
<protein>
    <submittedName>
        <fullName evidence="4">Iron-containing alcohol dehydrogenase</fullName>
    </submittedName>
</protein>
<comment type="caution">
    <text evidence="4">The sequence shown here is derived from an EMBL/GenBank/DDBJ whole genome shotgun (WGS) entry which is preliminary data.</text>
</comment>
<dbReference type="EMBL" id="DVHE01000039">
    <property type="protein sequence ID" value="HIR50551.1"/>
    <property type="molecule type" value="Genomic_DNA"/>
</dbReference>
<dbReference type="InterPro" id="IPR044731">
    <property type="entry name" value="BDH-like"/>
</dbReference>
<dbReference type="SUPFAM" id="SSF56796">
    <property type="entry name" value="Dehydroquinate synthase-like"/>
    <property type="match status" value="1"/>
</dbReference>
<organism evidence="4 5">
    <name type="scientific">Candidatus Avoscillospira avicola</name>
    <dbReference type="NCBI Taxonomy" id="2840706"/>
    <lineage>
        <taxon>Bacteria</taxon>
        <taxon>Bacillati</taxon>
        <taxon>Bacillota</taxon>
        <taxon>Clostridia</taxon>
        <taxon>Eubacteriales</taxon>
        <taxon>Oscillospiraceae</taxon>
        <taxon>Oscillospiraceae incertae sedis</taxon>
        <taxon>Candidatus Avoscillospira</taxon>
    </lineage>
</organism>
<dbReference type="GO" id="GO:1990362">
    <property type="term" value="F:butanol dehydrogenase (NAD+) activity"/>
    <property type="evidence" value="ECO:0007669"/>
    <property type="project" value="InterPro"/>
</dbReference>
<dbReference type="CDD" id="cd08187">
    <property type="entry name" value="BDH"/>
    <property type="match status" value="1"/>
</dbReference>
<gene>
    <name evidence="4" type="ORF">IAA53_04585</name>
</gene>
<dbReference type="Proteomes" id="UP000824239">
    <property type="component" value="Unassembled WGS sequence"/>
</dbReference>
<sequence>MESFNYHVPTEVCFGPGSENQTAALVQKYGGSRVLVVYGGQSARKSGLLGRITQQLADAGITYAPFGGAQPNPRLSHAREGVAQALALGADLILAVGGGSVIDTAKAIAHGAANPGTDLWDFWLGKRPLTKTLPVGVVLTIPAAGSETSDSAVLTDADAGVKRGLNTDLNRPVFAVLDPVLAATLPRYQVACGVTDILMHTLDRYFNPVTDNETTDALAEALLRVVLRNGPLVVENAANTHAMSEIMWCGSLSHNNLTGLGGKKDFAVHQLGHALGAMFDVAHGASLSAVWRAWAEEVAGVDGYARFARFARNVWDVTEADDAQAARQGIEKQVAFFRSIGMPVSLPELNVGDLDDAVMDRLAALCSYNHSRTIGTFKSLDEAAMARIYRAANGLR</sequence>
<dbReference type="GO" id="GO:0046872">
    <property type="term" value="F:metal ion binding"/>
    <property type="evidence" value="ECO:0007669"/>
    <property type="project" value="InterPro"/>
</dbReference>
<dbReference type="Gene3D" id="3.40.50.1970">
    <property type="match status" value="1"/>
</dbReference>
<dbReference type="InterPro" id="IPR056798">
    <property type="entry name" value="ADH_Fe_C"/>
</dbReference>
<dbReference type="InterPro" id="IPR001670">
    <property type="entry name" value="ADH_Fe/GldA"/>
</dbReference>
<feature type="domain" description="Alcohol dehydrogenase iron-type/glycerol dehydrogenase GldA" evidence="2">
    <location>
        <begin position="9"/>
        <end position="179"/>
    </location>
</feature>
<evidence type="ECO:0000313" key="5">
    <source>
        <dbReference type="Proteomes" id="UP000824239"/>
    </source>
</evidence>
<evidence type="ECO:0000313" key="4">
    <source>
        <dbReference type="EMBL" id="HIR50551.1"/>
    </source>
</evidence>
<dbReference type="Pfam" id="PF25137">
    <property type="entry name" value="ADH_Fe_C"/>
    <property type="match status" value="1"/>
</dbReference>
<name>A0A9D1DH80_9FIRM</name>
<evidence type="ECO:0000259" key="3">
    <source>
        <dbReference type="Pfam" id="PF25137"/>
    </source>
</evidence>
<dbReference type="FunFam" id="3.40.50.1970:FF:000003">
    <property type="entry name" value="Alcohol dehydrogenase, iron-containing"/>
    <property type="match status" value="1"/>
</dbReference>
<keyword evidence="1" id="KW-0560">Oxidoreductase</keyword>
<dbReference type="GO" id="GO:0008106">
    <property type="term" value="F:alcohol dehydrogenase (NADP+) activity"/>
    <property type="evidence" value="ECO:0007669"/>
    <property type="project" value="TreeGrafter"/>
</dbReference>
<dbReference type="Pfam" id="PF00465">
    <property type="entry name" value="Fe-ADH"/>
    <property type="match status" value="1"/>
</dbReference>